<dbReference type="AlphaFoldDB" id="A0A0B6ZC71"/>
<reference evidence="2" key="1">
    <citation type="submission" date="2014-12" db="EMBL/GenBank/DDBJ databases">
        <title>Insight into the proteome of Arion vulgaris.</title>
        <authorList>
            <person name="Aradska J."/>
            <person name="Bulat T."/>
            <person name="Smidak R."/>
            <person name="Sarate P."/>
            <person name="Gangsoo J."/>
            <person name="Sialana F."/>
            <person name="Bilban M."/>
            <person name="Lubec G."/>
        </authorList>
    </citation>
    <scope>NUCLEOTIDE SEQUENCE</scope>
    <source>
        <tissue evidence="2">Skin</tissue>
    </source>
</reference>
<feature type="non-terminal residue" evidence="2">
    <location>
        <position position="1"/>
    </location>
</feature>
<dbReference type="InterPro" id="IPR001715">
    <property type="entry name" value="CH_dom"/>
</dbReference>
<evidence type="ECO:0000313" key="2">
    <source>
        <dbReference type="EMBL" id="CEK66098.1"/>
    </source>
</evidence>
<proteinExistence type="predicted"/>
<feature type="non-terminal residue" evidence="2">
    <location>
        <position position="97"/>
    </location>
</feature>
<dbReference type="EMBL" id="HACG01019233">
    <property type="protein sequence ID" value="CEK66098.1"/>
    <property type="molecule type" value="Transcribed_RNA"/>
</dbReference>
<name>A0A0B6ZC71_9EUPU</name>
<sequence>VDLPWNMTSEVDIIDLKARSREGRGLSQHSSDRWIDIQKNTFMNWVNLQLQPSGLSITDFETDLDDGVRLCALVEALQNRKIGRIIKKPINPHQRLE</sequence>
<organism evidence="2">
    <name type="scientific">Arion vulgaris</name>
    <dbReference type="NCBI Taxonomy" id="1028688"/>
    <lineage>
        <taxon>Eukaryota</taxon>
        <taxon>Metazoa</taxon>
        <taxon>Spiralia</taxon>
        <taxon>Lophotrochozoa</taxon>
        <taxon>Mollusca</taxon>
        <taxon>Gastropoda</taxon>
        <taxon>Heterobranchia</taxon>
        <taxon>Euthyneura</taxon>
        <taxon>Panpulmonata</taxon>
        <taxon>Eupulmonata</taxon>
        <taxon>Stylommatophora</taxon>
        <taxon>Helicina</taxon>
        <taxon>Arionoidea</taxon>
        <taxon>Arionidae</taxon>
        <taxon>Arion</taxon>
    </lineage>
</organism>
<evidence type="ECO:0000259" key="1">
    <source>
        <dbReference type="PROSITE" id="PS50021"/>
    </source>
</evidence>
<feature type="domain" description="Calponin-homology (CH)" evidence="1">
    <location>
        <begin position="36"/>
        <end position="97"/>
    </location>
</feature>
<dbReference type="SUPFAM" id="SSF47576">
    <property type="entry name" value="Calponin-homology domain, CH-domain"/>
    <property type="match status" value="1"/>
</dbReference>
<accession>A0A0B6ZC71</accession>
<dbReference type="Pfam" id="PF00307">
    <property type="entry name" value="CH"/>
    <property type="match status" value="1"/>
</dbReference>
<gene>
    <name evidence="2" type="primary">ORF57300</name>
</gene>
<dbReference type="InterPro" id="IPR036872">
    <property type="entry name" value="CH_dom_sf"/>
</dbReference>
<protein>
    <recommendedName>
        <fullName evidence="1">Calponin-homology (CH) domain-containing protein</fullName>
    </recommendedName>
</protein>
<dbReference type="Gene3D" id="1.10.418.10">
    <property type="entry name" value="Calponin-like domain"/>
    <property type="match status" value="1"/>
</dbReference>
<dbReference type="PROSITE" id="PS50021">
    <property type="entry name" value="CH"/>
    <property type="match status" value="1"/>
</dbReference>